<dbReference type="Proteomes" id="UP000254869">
    <property type="component" value="Unassembled WGS sequence"/>
</dbReference>
<dbReference type="CDD" id="cd02440">
    <property type="entry name" value="AdoMet_MTases"/>
    <property type="match status" value="1"/>
</dbReference>
<dbReference type="InterPro" id="IPR029063">
    <property type="entry name" value="SAM-dependent_MTases_sf"/>
</dbReference>
<reference evidence="1 2" key="1">
    <citation type="submission" date="2018-07" db="EMBL/GenBank/DDBJ databases">
        <title>Genomic Encyclopedia of Type Strains, Phase IV (KMG-IV): sequencing the most valuable type-strain genomes for metagenomic binning, comparative biology and taxonomic classification.</title>
        <authorList>
            <person name="Goeker M."/>
        </authorList>
    </citation>
    <scope>NUCLEOTIDE SEQUENCE [LARGE SCALE GENOMIC DNA]</scope>
    <source>
        <strain evidence="1 2">DSM 44290</strain>
    </source>
</reference>
<gene>
    <name evidence="1" type="ORF">DFR76_107121</name>
</gene>
<dbReference type="EMBL" id="QQBC01000007">
    <property type="protein sequence ID" value="RDI64746.1"/>
    <property type="molecule type" value="Genomic_DNA"/>
</dbReference>
<keyword evidence="1" id="KW-0489">Methyltransferase</keyword>
<protein>
    <submittedName>
        <fullName evidence="1">Methyltransferase family protein</fullName>
    </submittedName>
</protein>
<dbReference type="GO" id="GO:0008168">
    <property type="term" value="F:methyltransferase activity"/>
    <property type="evidence" value="ECO:0007669"/>
    <property type="project" value="UniProtKB-KW"/>
</dbReference>
<proteinExistence type="predicted"/>
<dbReference type="Pfam" id="PF13489">
    <property type="entry name" value="Methyltransf_23"/>
    <property type="match status" value="1"/>
</dbReference>
<comment type="caution">
    <text evidence="1">The sequence shown here is derived from an EMBL/GenBank/DDBJ whole genome shotgun (WGS) entry which is preliminary data.</text>
</comment>
<keyword evidence="1" id="KW-0808">Transferase</keyword>
<evidence type="ECO:0000313" key="2">
    <source>
        <dbReference type="Proteomes" id="UP000254869"/>
    </source>
</evidence>
<dbReference type="SUPFAM" id="SSF53335">
    <property type="entry name" value="S-adenosyl-L-methionine-dependent methyltransferases"/>
    <property type="match status" value="1"/>
</dbReference>
<accession>A0A370I223</accession>
<keyword evidence="2" id="KW-1185">Reference proteome</keyword>
<dbReference type="STRING" id="1210086.GCA_001613105_02454"/>
<dbReference type="Gene3D" id="3.40.50.150">
    <property type="entry name" value="Vaccinia Virus protein VP39"/>
    <property type="match status" value="1"/>
</dbReference>
<dbReference type="AlphaFoldDB" id="A0A370I223"/>
<sequence>MLELGSGYGATAVATARAGYDVTAVEISDRADYLGRLFDDVTPGALTTHRADFYEVELDGRFDIVCYWNGFGIGSDADQRRLLERIGSTWLEPDGVALIDVFNPFVWAAWDGDEEHHPAVPEAGYQFDLHQRISFDPVTCVATDAWWESTAPERPIQQSLRCYTPADLELLLDGTGLSLSAIVVGDTPSPREQAPALLGEEFEYLAILHRSE</sequence>
<evidence type="ECO:0000313" key="1">
    <source>
        <dbReference type="EMBL" id="RDI64746.1"/>
    </source>
</evidence>
<dbReference type="GO" id="GO:0032259">
    <property type="term" value="P:methylation"/>
    <property type="evidence" value="ECO:0007669"/>
    <property type="project" value="UniProtKB-KW"/>
</dbReference>
<organism evidence="1 2">
    <name type="scientific">Nocardia pseudobrasiliensis</name>
    <dbReference type="NCBI Taxonomy" id="45979"/>
    <lineage>
        <taxon>Bacteria</taxon>
        <taxon>Bacillati</taxon>
        <taxon>Actinomycetota</taxon>
        <taxon>Actinomycetes</taxon>
        <taxon>Mycobacteriales</taxon>
        <taxon>Nocardiaceae</taxon>
        <taxon>Nocardia</taxon>
    </lineage>
</organism>
<name>A0A370I223_9NOCA</name>